<dbReference type="EMBL" id="VSRR010002528">
    <property type="protein sequence ID" value="MPC31917.1"/>
    <property type="molecule type" value="Genomic_DNA"/>
</dbReference>
<proteinExistence type="predicted"/>
<reference evidence="1 2" key="1">
    <citation type="submission" date="2019-05" db="EMBL/GenBank/DDBJ databases">
        <title>Another draft genome of Portunus trituberculatus and its Hox gene families provides insights of decapod evolution.</title>
        <authorList>
            <person name="Jeong J.-H."/>
            <person name="Song I."/>
            <person name="Kim S."/>
            <person name="Choi T."/>
            <person name="Kim D."/>
            <person name="Ryu S."/>
            <person name="Kim W."/>
        </authorList>
    </citation>
    <scope>NUCLEOTIDE SEQUENCE [LARGE SCALE GENOMIC DNA]</scope>
    <source>
        <tissue evidence="1">Muscle</tissue>
    </source>
</reference>
<protein>
    <submittedName>
        <fullName evidence="1">Uncharacterized protein</fullName>
    </submittedName>
</protein>
<accession>A0A5B7EEZ9</accession>
<keyword evidence="2" id="KW-1185">Reference proteome</keyword>
<comment type="caution">
    <text evidence="1">The sequence shown here is derived from an EMBL/GenBank/DDBJ whole genome shotgun (WGS) entry which is preliminary data.</text>
</comment>
<organism evidence="1 2">
    <name type="scientific">Portunus trituberculatus</name>
    <name type="common">Swimming crab</name>
    <name type="synonym">Neptunus trituberculatus</name>
    <dbReference type="NCBI Taxonomy" id="210409"/>
    <lineage>
        <taxon>Eukaryota</taxon>
        <taxon>Metazoa</taxon>
        <taxon>Ecdysozoa</taxon>
        <taxon>Arthropoda</taxon>
        <taxon>Crustacea</taxon>
        <taxon>Multicrustacea</taxon>
        <taxon>Malacostraca</taxon>
        <taxon>Eumalacostraca</taxon>
        <taxon>Eucarida</taxon>
        <taxon>Decapoda</taxon>
        <taxon>Pleocyemata</taxon>
        <taxon>Brachyura</taxon>
        <taxon>Eubrachyura</taxon>
        <taxon>Portunoidea</taxon>
        <taxon>Portunidae</taxon>
        <taxon>Portuninae</taxon>
        <taxon>Portunus</taxon>
    </lineage>
</organism>
<name>A0A5B7EEZ9_PORTR</name>
<sequence>MWPSGLSKHQQLIPSLRNTHSFPAGSHLDLIDTPPWWLVLCLWGRREDHDGGGRDCGWAVLRYCARLAPKSAYSTIATK</sequence>
<evidence type="ECO:0000313" key="1">
    <source>
        <dbReference type="EMBL" id="MPC31917.1"/>
    </source>
</evidence>
<evidence type="ECO:0000313" key="2">
    <source>
        <dbReference type="Proteomes" id="UP000324222"/>
    </source>
</evidence>
<gene>
    <name evidence="1" type="ORF">E2C01_025216</name>
</gene>
<dbReference type="AlphaFoldDB" id="A0A5B7EEZ9"/>
<dbReference type="Proteomes" id="UP000324222">
    <property type="component" value="Unassembled WGS sequence"/>
</dbReference>